<feature type="region of interest" description="Disordered" evidence="1">
    <location>
        <begin position="255"/>
        <end position="295"/>
    </location>
</feature>
<protein>
    <submittedName>
        <fullName evidence="2">Pentapeptide repeat-containing protein</fullName>
    </submittedName>
</protein>
<dbReference type="PANTHER" id="PTHR14136:SF37">
    <property type="entry name" value="PENTAPEPTIDE REPEAT-CONTAINING PROTEIN"/>
    <property type="match status" value="1"/>
</dbReference>
<organism evidence="2 3">
    <name type="scientific">Geodermatophilus normandii</name>
    <dbReference type="NCBI Taxonomy" id="1137989"/>
    <lineage>
        <taxon>Bacteria</taxon>
        <taxon>Bacillati</taxon>
        <taxon>Actinomycetota</taxon>
        <taxon>Actinomycetes</taxon>
        <taxon>Geodermatophilales</taxon>
        <taxon>Geodermatophilaceae</taxon>
        <taxon>Geodermatophilus</taxon>
    </lineage>
</organism>
<dbReference type="Gene3D" id="2.160.20.80">
    <property type="entry name" value="E3 ubiquitin-protein ligase SopA"/>
    <property type="match status" value="1"/>
</dbReference>
<dbReference type="PANTHER" id="PTHR14136">
    <property type="entry name" value="BTB_POZ DOMAIN-CONTAINING PROTEIN KCTD9"/>
    <property type="match status" value="1"/>
</dbReference>
<dbReference type="SUPFAM" id="SSF141571">
    <property type="entry name" value="Pentapeptide repeat-like"/>
    <property type="match status" value="1"/>
</dbReference>
<dbReference type="Pfam" id="PF00805">
    <property type="entry name" value="Pentapeptide"/>
    <property type="match status" value="1"/>
</dbReference>
<dbReference type="AlphaFoldDB" id="A0A6P0G913"/>
<comment type="caution">
    <text evidence="2">The sequence shown here is derived from an EMBL/GenBank/DDBJ whole genome shotgun (WGS) entry which is preliminary data.</text>
</comment>
<proteinExistence type="predicted"/>
<dbReference type="InterPro" id="IPR051082">
    <property type="entry name" value="Pentapeptide-BTB/POZ_domain"/>
</dbReference>
<accession>A0A6P0G913</accession>
<evidence type="ECO:0000313" key="3">
    <source>
        <dbReference type="Proteomes" id="UP000471126"/>
    </source>
</evidence>
<gene>
    <name evidence="2" type="ORF">GCU54_01140</name>
</gene>
<evidence type="ECO:0000256" key="1">
    <source>
        <dbReference type="SAM" id="MobiDB-lite"/>
    </source>
</evidence>
<name>A0A6P0G913_9ACTN</name>
<sequence>MPAGVPADRRRDLAADCSSCAGLCCVLPAFAASADFAIDKPAGRACAHLTGLDVGAARCGIHADLRQRGFPGCTVFDCFGAGQRLVAVAAVQRPAADPGVAAAFPVLRQLHELLWYLTEAAALPLPAGLRDEVAAALDRTERLAAGSPAELAAVDAAAVRAAAGELLGRVSETARRGRRGRGRDRRGADLVGADLRRADLRGASLRGAYLIGADLRDADLTATDLLGADLRAADLRGADLTGALFLTRPQVAAARGDGGTQLPGALERPAHWPAGAPVSTGRPRPRGGRGGAAGR</sequence>
<dbReference type="EMBL" id="JAAGWE010000003">
    <property type="protein sequence ID" value="NEM04636.1"/>
    <property type="molecule type" value="Genomic_DNA"/>
</dbReference>
<reference evidence="2 3" key="1">
    <citation type="submission" date="2019-12" db="EMBL/GenBank/DDBJ databases">
        <title>WGS of CPCC 203550 I12A-02606.</title>
        <authorList>
            <person name="Jiang Z."/>
        </authorList>
    </citation>
    <scope>NUCLEOTIDE SEQUENCE [LARGE SCALE GENOMIC DNA]</scope>
    <source>
        <strain evidence="2 3">I12A-02606</strain>
    </source>
</reference>
<dbReference type="InterPro" id="IPR001646">
    <property type="entry name" value="5peptide_repeat"/>
</dbReference>
<dbReference type="Proteomes" id="UP000471126">
    <property type="component" value="Unassembled WGS sequence"/>
</dbReference>
<evidence type="ECO:0000313" key="2">
    <source>
        <dbReference type="EMBL" id="NEM04636.1"/>
    </source>
</evidence>